<keyword evidence="2" id="KW-1185">Reference proteome</keyword>
<dbReference type="HOGENOM" id="CLU_044146_1_3_0"/>
<dbReference type="Gene3D" id="3.40.50.1000">
    <property type="entry name" value="HAD superfamily/HAD-like"/>
    <property type="match status" value="1"/>
</dbReference>
<dbReference type="SFLD" id="SFLDS00003">
    <property type="entry name" value="Haloacid_Dehalogenase"/>
    <property type="match status" value="1"/>
</dbReference>
<dbReference type="InterPro" id="IPR023214">
    <property type="entry name" value="HAD_sf"/>
</dbReference>
<dbReference type="GO" id="GO:0000287">
    <property type="term" value="F:magnesium ion binding"/>
    <property type="evidence" value="ECO:0007669"/>
    <property type="project" value="TreeGrafter"/>
</dbReference>
<dbReference type="Gene3D" id="3.30.1240.10">
    <property type="match status" value="1"/>
</dbReference>
<dbReference type="InterPro" id="IPR036412">
    <property type="entry name" value="HAD-like_sf"/>
</dbReference>
<accession>H8GUD3</accession>
<dbReference type="OrthoDB" id="9781413at2"/>
<dbReference type="STRING" id="745776.DGo_CA1530"/>
<dbReference type="SUPFAM" id="SSF56784">
    <property type="entry name" value="HAD-like"/>
    <property type="match status" value="1"/>
</dbReference>
<dbReference type="Pfam" id="PF08282">
    <property type="entry name" value="Hydrolase_3"/>
    <property type="match status" value="1"/>
</dbReference>
<dbReference type="InterPro" id="IPR000150">
    <property type="entry name" value="Cof"/>
</dbReference>
<proteinExistence type="predicted"/>
<dbReference type="CDD" id="cd07516">
    <property type="entry name" value="HAD_Pase"/>
    <property type="match status" value="1"/>
</dbReference>
<name>H8GUD3_DEIGI</name>
<keyword evidence="1" id="KW-0378">Hydrolase</keyword>
<evidence type="ECO:0000313" key="1">
    <source>
        <dbReference type="EMBL" id="AFD25457.1"/>
    </source>
</evidence>
<dbReference type="KEGG" id="dgo:DGo_CA1530"/>
<dbReference type="eggNOG" id="COG0561">
    <property type="taxonomic scope" value="Bacteria"/>
</dbReference>
<evidence type="ECO:0000313" key="2">
    <source>
        <dbReference type="Proteomes" id="UP000007575"/>
    </source>
</evidence>
<dbReference type="PANTHER" id="PTHR10000">
    <property type="entry name" value="PHOSPHOSERINE PHOSPHATASE"/>
    <property type="match status" value="1"/>
</dbReference>
<dbReference type="GO" id="GO:0016791">
    <property type="term" value="F:phosphatase activity"/>
    <property type="evidence" value="ECO:0007669"/>
    <property type="project" value="TreeGrafter"/>
</dbReference>
<dbReference type="PATRIC" id="fig|745776.4.peg.1573"/>
<dbReference type="SFLD" id="SFLDG01140">
    <property type="entry name" value="C2.B:_Phosphomannomutase_and_P"/>
    <property type="match status" value="1"/>
</dbReference>
<protein>
    <submittedName>
        <fullName evidence="1">Hydrolase, haloacid dehalogenase-like family</fullName>
    </submittedName>
</protein>
<dbReference type="NCBIfam" id="TIGR00099">
    <property type="entry name" value="Cof-subfamily"/>
    <property type="match status" value="1"/>
</dbReference>
<gene>
    <name evidence="1" type="ordered locus">DGo_CA1530</name>
</gene>
<organism evidence="1 2">
    <name type="scientific">Deinococcus gobiensis (strain DSM 21396 / JCM 16679 / CGMCC 1.7299 / I-0)</name>
    <dbReference type="NCBI Taxonomy" id="745776"/>
    <lineage>
        <taxon>Bacteria</taxon>
        <taxon>Thermotogati</taxon>
        <taxon>Deinococcota</taxon>
        <taxon>Deinococci</taxon>
        <taxon>Deinococcales</taxon>
        <taxon>Deinococcaceae</taxon>
        <taxon>Deinococcus</taxon>
    </lineage>
</organism>
<dbReference type="PANTHER" id="PTHR10000:SF8">
    <property type="entry name" value="HAD SUPERFAMILY HYDROLASE-LIKE, TYPE 3"/>
    <property type="match status" value="1"/>
</dbReference>
<dbReference type="GO" id="GO:0005829">
    <property type="term" value="C:cytosol"/>
    <property type="evidence" value="ECO:0007669"/>
    <property type="project" value="TreeGrafter"/>
</dbReference>
<dbReference type="EMBL" id="CP002191">
    <property type="protein sequence ID" value="AFD25457.1"/>
    <property type="molecule type" value="Genomic_DNA"/>
</dbReference>
<dbReference type="RefSeq" id="WP_014684940.1">
    <property type="nucleotide sequence ID" value="NC_017790.1"/>
</dbReference>
<sequence length="292" mass="30662">MRAFADRAPRLIAIDLDGTLLGDDNRVSPGNLAAVRAAQAAGHLVVIATGRSLPDVRALWRGTGLVCPAIACNGALTCDAQGEVQATVPLDRSLALELLERTAGQGLYTELYMPETTYVTPDARAQLARERDELLPPGEREAGWEVAERHFAQVGLYPTGDMARALRESAAPPLKLLVFTFGAAQREALARTLGDRSDLGLTRSSPYNLELSHPDAQKGAALARLASAYGFGPERVVAIGDSLNDLSMMRFAGHAVAMGGAHPDVLAACADVTGPCGEDGVAQALNTLLALA</sequence>
<dbReference type="Proteomes" id="UP000007575">
    <property type="component" value="Chromosome"/>
</dbReference>
<dbReference type="AlphaFoldDB" id="H8GUD3"/>
<reference evidence="1 2" key="1">
    <citation type="journal article" date="2012" name="PLoS ONE">
        <title>Genome sequence and transcriptome analysis of the radioresistant bacterium Deinococcus gobiensis: insights into the extreme environmental adaptations.</title>
        <authorList>
            <person name="Yuan M."/>
            <person name="Chen M."/>
            <person name="Zhang W."/>
            <person name="Lu W."/>
            <person name="Wang J."/>
            <person name="Yang M."/>
            <person name="Zhao P."/>
            <person name="Tang R."/>
            <person name="Li X."/>
            <person name="Hao Y."/>
            <person name="Zhou Z."/>
            <person name="Zhan Y."/>
            <person name="Yu H."/>
            <person name="Teng C."/>
            <person name="Yan Y."/>
            <person name="Ping S."/>
            <person name="Wang Y."/>
            <person name="Lin M."/>
        </authorList>
    </citation>
    <scope>NUCLEOTIDE SEQUENCE [LARGE SCALE GENOMIC DNA]</scope>
    <source>
        <strain evidence="1 2">I-0</strain>
    </source>
</reference>